<sequence length="281" mass="32627">MITIGLTTWKEHPALINDEQRDVSLTEYAAVLPTVEVDTPFYGIPRASTVTKWQQMVPPEFQFILKANKLMTKHDYGTDEVDDDARKTAFAEYKEMIKPLVRKHQLKTILFQFPPFFRRSAENLQWLFEVRDMMGDLPIAVEFRNPSWYEKSLIPDLMDYLTRLQMTHVIADEPHRLNDGVPFVPETTTPSLAVLRLHGRNEKGWFNQSKDWRGQRTLYRYSADELNQFADVINHLTPKVKEVCVIFNNNSNRDAAPNALELQQLMGISWDGLGPQQLSLF</sequence>
<comment type="caution">
    <text evidence="1">The sequence shown here is derived from an EMBL/GenBank/DDBJ whole genome shotgun (WGS) entry which is preliminary data.</text>
</comment>
<dbReference type="Pfam" id="PF01904">
    <property type="entry name" value="DUF72"/>
    <property type="match status" value="1"/>
</dbReference>
<gene>
    <name evidence="1" type="ORF">FC82_GL000920</name>
</gene>
<dbReference type="Proteomes" id="UP000051845">
    <property type="component" value="Unassembled WGS sequence"/>
</dbReference>
<dbReference type="AlphaFoldDB" id="A0A0R2BE48"/>
<dbReference type="PANTHER" id="PTHR30348:SF13">
    <property type="entry name" value="UPF0759 PROTEIN YUNF"/>
    <property type="match status" value="1"/>
</dbReference>
<evidence type="ECO:0008006" key="3">
    <source>
        <dbReference type="Google" id="ProtNLM"/>
    </source>
</evidence>
<evidence type="ECO:0000313" key="2">
    <source>
        <dbReference type="Proteomes" id="UP000051845"/>
    </source>
</evidence>
<dbReference type="InterPro" id="IPR002763">
    <property type="entry name" value="DUF72"/>
</dbReference>
<protein>
    <recommendedName>
        <fullName evidence="3">DUF72 domain-containing protein</fullName>
    </recommendedName>
</protein>
<organism evidence="1 2">
    <name type="scientific">Secundilactobacillus collinoides DSM 20515 = JCM 1123</name>
    <dbReference type="NCBI Taxonomy" id="1423733"/>
    <lineage>
        <taxon>Bacteria</taxon>
        <taxon>Bacillati</taxon>
        <taxon>Bacillota</taxon>
        <taxon>Bacilli</taxon>
        <taxon>Lactobacillales</taxon>
        <taxon>Lactobacillaceae</taxon>
        <taxon>Secundilactobacillus</taxon>
    </lineage>
</organism>
<dbReference type="RefSeq" id="WP_054760702.1">
    <property type="nucleotide sequence ID" value="NZ_AYYR01000112.1"/>
</dbReference>
<dbReference type="Gene3D" id="3.20.20.410">
    <property type="entry name" value="Protein of unknown function UPF0759"/>
    <property type="match status" value="1"/>
</dbReference>
<proteinExistence type="predicted"/>
<dbReference type="SUPFAM" id="SSF117396">
    <property type="entry name" value="TM1631-like"/>
    <property type="match status" value="1"/>
</dbReference>
<dbReference type="InterPro" id="IPR036520">
    <property type="entry name" value="UPF0759_sf"/>
</dbReference>
<dbReference type="PATRIC" id="fig|1423733.4.peg.966"/>
<reference evidence="1 2" key="1">
    <citation type="journal article" date="2015" name="Genome Announc.">
        <title>Expanding the biotechnology potential of lactobacilli through comparative genomics of 213 strains and associated genera.</title>
        <authorList>
            <person name="Sun Z."/>
            <person name="Harris H.M."/>
            <person name="McCann A."/>
            <person name="Guo C."/>
            <person name="Argimon S."/>
            <person name="Zhang W."/>
            <person name="Yang X."/>
            <person name="Jeffery I.B."/>
            <person name="Cooney J.C."/>
            <person name="Kagawa T.F."/>
            <person name="Liu W."/>
            <person name="Song Y."/>
            <person name="Salvetti E."/>
            <person name="Wrobel A."/>
            <person name="Rasinkangas P."/>
            <person name="Parkhill J."/>
            <person name="Rea M.C."/>
            <person name="O'Sullivan O."/>
            <person name="Ritari J."/>
            <person name="Douillard F.P."/>
            <person name="Paul Ross R."/>
            <person name="Yang R."/>
            <person name="Briner A.E."/>
            <person name="Felis G.E."/>
            <person name="de Vos W.M."/>
            <person name="Barrangou R."/>
            <person name="Klaenhammer T.R."/>
            <person name="Caufield P.W."/>
            <person name="Cui Y."/>
            <person name="Zhang H."/>
            <person name="O'Toole P.W."/>
        </authorList>
    </citation>
    <scope>NUCLEOTIDE SEQUENCE [LARGE SCALE GENOMIC DNA]</scope>
    <source>
        <strain evidence="1 2">DSM 20515</strain>
    </source>
</reference>
<name>A0A0R2BE48_SECCO</name>
<accession>A0A0R2BE48</accession>
<dbReference type="EMBL" id="AYYR01000112">
    <property type="protein sequence ID" value="KRM73955.1"/>
    <property type="molecule type" value="Genomic_DNA"/>
</dbReference>
<dbReference type="STRING" id="33960.TY91_05715"/>
<dbReference type="PANTHER" id="PTHR30348">
    <property type="entry name" value="UNCHARACTERIZED PROTEIN YECE"/>
    <property type="match status" value="1"/>
</dbReference>
<evidence type="ECO:0000313" key="1">
    <source>
        <dbReference type="EMBL" id="KRM73955.1"/>
    </source>
</evidence>